<organism evidence="1 2">
    <name type="scientific">Escherichia phage vB_EcoM_112</name>
    <dbReference type="NCBI Taxonomy" id="1495285"/>
    <lineage>
        <taxon>Viruses</taxon>
        <taxon>Duplodnaviria</taxon>
        <taxon>Heunggongvirae</taxon>
        <taxon>Uroviricota</taxon>
        <taxon>Caudoviricetes</taxon>
        <taxon>Pantevenvirales</taxon>
        <taxon>Straboviridae</taxon>
        <taxon>Tevenvirinae</taxon>
        <taxon>Tequatrovirus</taxon>
        <taxon>Tequatrovirus e112</taxon>
    </lineage>
</organism>
<evidence type="ECO:0000313" key="1">
    <source>
        <dbReference type="EMBL" id="AHY83313.1"/>
    </source>
</evidence>
<dbReference type="EMBL" id="KJ668714">
    <property type="protein sequence ID" value="AHY83313.1"/>
    <property type="molecule type" value="Genomic_DNA"/>
</dbReference>
<proteinExistence type="predicted"/>
<dbReference type="GeneID" id="19485263"/>
<dbReference type="KEGG" id="vg:19485263"/>
<gene>
    <name evidence="1" type="ORF">e112_115</name>
</gene>
<evidence type="ECO:0000313" key="2">
    <source>
        <dbReference type="Proteomes" id="UP000024439"/>
    </source>
</evidence>
<sequence length="70" mass="8090">MVMSQTSILKNAHCEKCKWPVVFALCNDEMACDFDYWCYCSNKGCVNHKGEGFYSGFYPYPDFVKEGKPK</sequence>
<name>A0A023ZVA4_9CAUD</name>
<reference evidence="1 2" key="1">
    <citation type="submission" date="2014-10" db="EMBL/GenBank/DDBJ databases">
        <title>Complete genome sequence of e11/2, a T-even type bacteriophage specific for E. coli O157:H7.</title>
        <authorList>
            <person name="Coffey B."/>
            <person name="Ross P."/>
            <person name="O'Flynn G."/>
            <person name="O'Sullivan O."/>
            <person name="Casey A."/>
            <person name="Callanan M."/>
            <person name="Coffey A."/>
            <person name="McAuliffe O."/>
        </authorList>
    </citation>
    <scope>NUCLEOTIDE SEQUENCE [LARGE SCALE GENOMIC DNA]</scope>
</reference>
<dbReference type="InterPro" id="IPR056999">
    <property type="entry name" value="Phage_zn_bind"/>
</dbReference>
<dbReference type="RefSeq" id="YP_009030720.1">
    <property type="nucleotide sequence ID" value="NC_024125.2"/>
</dbReference>
<protein>
    <recommendedName>
        <fullName evidence="3">Phage protein</fullName>
    </recommendedName>
</protein>
<dbReference type="Proteomes" id="UP000024439">
    <property type="component" value="Segment"/>
</dbReference>
<evidence type="ECO:0008006" key="3">
    <source>
        <dbReference type="Google" id="ProtNLM"/>
    </source>
</evidence>
<dbReference type="Pfam" id="PF23895">
    <property type="entry name" value="Phage_zn_bind"/>
    <property type="match status" value="1"/>
</dbReference>
<keyword evidence="2" id="KW-1185">Reference proteome</keyword>
<accession>A0A023ZVA4</accession>